<protein>
    <submittedName>
        <fullName evidence="5">DUF916 and DUF3324 domain-containing protein</fullName>
    </submittedName>
</protein>
<evidence type="ECO:0000259" key="3">
    <source>
        <dbReference type="Pfam" id="PF06030"/>
    </source>
</evidence>
<comment type="caution">
    <text evidence="5">The sequence shown here is derived from an EMBL/GenBank/DDBJ whole genome shotgun (WGS) entry which is preliminary data.</text>
</comment>
<organism evidence="5 6">
    <name type="scientific">Leuconostoc aquikimchii</name>
    <dbReference type="NCBI Taxonomy" id="3236804"/>
    <lineage>
        <taxon>Bacteria</taxon>
        <taxon>Bacillati</taxon>
        <taxon>Bacillota</taxon>
        <taxon>Bacilli</taxon>
        <taxon>Lactobacillales</taxon>
        <taxon>Lactobacillaceae</taxon>
        <taxon>Leuconostoc</taxon>
    </lineage>
</organism>
<name>A0ABV3S3H0_9LACO</name>
<feature type="domain" description="WxL Interacting Protein peptidoglycan binding" evidence="3">
    <location>
        <begin position="33"/>
        <end position="151"/>
    </location>
</feature>
<dbReference type="InterPro" id="IPR010317">
    <property type="entry name" value="WxLIP_PGBD"/>
</dbReference>
<evidence type="ECO:0000256" key="1">
    <source>
        <dbReference type="SAM" id="Phobius"/>
    </source>
</evidence>
<reference evidence="5 6" key="1">
    <citation type="submission" date="2024-07" db="EMBL/GenBank/DDBJ databases">
        <authorList>
            <person name="Yun M."/>
        </authorList>
    </citation>
    <scope>NUCLEOTIDE SEQUENCE [LARGE SCALE GENOMIC DNA]</scope>
    <source>
        <strain evidence="5 6">MS01</strain>
    </source>
</reference>
<keyword evidence="1" id="KW-0472">Membrane</keyword>
<dbReference type="Pfam" id="PF06030">
    <property type="entry name" value="WxLIP_PGBD"/>
    <property type="match status" value="1"/>
</dbReference>
<keyword evidence="2" id="KW-0732">Signal</keyword>
<evidence type="ECO:0000313" key="5">
    <source>
        <dbReference type="EMBL" id="MEX0380993.1"/>
    </source>
</evidence>
<sequence length="347" mass="38387">MKNPFVKFFLVILSFFVILIILQPTVHADEMPFTVNTNIPDNQIDKSKTFFNLKVAPKQQQRLTVKLTNTTSKAITVNVGVNSAKTNFNGVVEYGKTAIQADKSLKYPITDLVKYPKSVSVPANGTTDVPFDVTMPKEKYSGIILGGIVFQQKESEVTSSAATKGTSVQNHYAYAVALSLKEIDDQVAPNLNLLTVKPGQNNARNVINANIQNEQAILLSKVKVDAKIYAKGGKSPVYSSLTNDMQMAPNSNFQYPVALKGTEMKPGNYTLKLAVTGTAYDKPKTWHFTRDFKIKSTEAKTLNQSGVDLKANTNNNNWRYILIGVLLLLIVILLIIVLIRQNKKSKK</sequence>
<proteinExistence type="predicted"/>
<keyword evidence="6" id="KW-1185">Reference proteome</keyword>
<feature type="domain" description="WxL Interacting Protein host binding" evidence="4">
    <location>
        <begin position="164"/>
        <end position="304"/>
    </location>
</feature>
<evidence type="ECO:0000259" key="4">
    <source>
        <dbReference type="Pfam" id="PF11797"/>
    </source>
</evidence>
<keyword evidence="1" id="KW-0812">Transmembrane</keyword>
<accession>A0ABV3S3H0</accession>
<evidence type="ECO:0000313" key="6">
    <source>
        <dbReference type="Proteomes" id="UP001556617"/>
    </source>
</evidence>
<dbReference type="Pfam" id="PF11797">
    <property type="entry name" value="WxLIP_HBD"/>
    <property type="match status" value="1"/>
</dbReference>
<feature type="chain" id="PRO_5045493793" evidence="2">
    <location>
        <begin position="29"/>
        <end position="347"/>
    </location>
</feature>
<feature type="signal peptide" evidence="2">
    <location>
        <begin position="1"/>
        <end position="28"/>
    </location>
</feature>
<dbReference type="RefSeq" id="WP_367974464.1">
    <property type="nucleotide sequence ID" value="NZ_JBFPEQ010000001.1"/>
</dbReference>
<dbReference type="InterPro" id="IPR021759">
    <property type="entry name" value="WxLIP_HBD"/>
</dbReference>
<keyword evidence="1" id="KW-1133">Transmembrane helix</keyword>
<dbReference type="Proteomes" id="UP001556617">
    <property type="component" value="Unassembled WGS sequence"/>
</dbReference>
<feature type="transmembrane region" description="Helical" evidence="1">
    <location>
        <begin position="318"/>
        <end position="339"/>
    </location>
</feature>
<gene>
    <name evidence="5" type="ORF">AB3K24_06465</name>
</gene>
<evidence type="ECO:0000256" key="2">
    <source>
        <dbReference type="SAM" id="SignalP"/>
    </source>
</evidence>
<dbReference type="EMBL" id="JBFPER010000001">
    <property type="protein sequence ID" value="MEX0380993.1"/>
    <property type="molecule type" value="Genomic_DNA"/>
</dbReference>